<organism evidence="1 2">
    <name type="scientific">Mesobacillus persicus</name>
    <dbReference type="NCBI Taxonomy" id="930146"/>
    <lineage>
        <taxon>Bacteria</taxon>
        <taxon>Bacillati</taxon>
        <taxon>Bacillota</taxon>
        <taxon>Bacilli</taxon>
        <taxon>Bacillales</taxon>
        <taxon>Bacillaceae</taxon>
        <taxon>Mesobacillus</taxon>
    </lineage>
</organism>
<dbReference type="Proteomes" id="UP000198553">
    <property type="component" value="Unassembled WGS sequence"/>
</dbReference>
<keyword evidence="2" id="KW-1185">Reference proteome</keyword>
<dbReference type="EMBL" id="FOBW01000017">
    <property type="protein sequence ID" value="SEN68458.1"/>
    <property type="molecule type" value="Genomic_DNA"/>
</dbReference>
<evidence type="ECO:0000313" key="1">
    <source>
        <dbReference type="EMBL" id="SEN68458.1"/>
    </source>
</evidence>
<proteinExistence type="predicted"/>
<name>A0A1H8IL62_9BACI</name>
<dbReference type="AlphaFoldDB" id="A0A1H8IL62"/>
<sequence length="170" mass="19589">MAMRKGLTYPLDKEMDDKWIEDFLFPEKSLVASGGNHSTLITSIKSWPNRTLLFRFYTMNMRQKVERTIISLTRIAVLSVIYGEYAQKHKTTLRIRRKPGEILEVDWAGTKAFIIDRDTGEKVKAYIFVTTLPCSQLSYAKGLFDGRIEIDNNPALYQLLGYSEHCKKTA</sequence>
<gene>
    <name evidence="1" type="ORF">SAMN05192533_11766</name>
</gene>
<accession>A0A1H8IL62</accession>
<protein>
    <submittedName>
        <fullName evidence="1">Uncharacterized protein</fullName>
    </submittedName>
</protein>
<dbReference type="STRING" id="930146.SAMN05192533_11766"/>
<reference evidence="2" key="1">
    <citation type="submission" date="2016-10" db="EMBL/GenBank/DDBJ databases">
        <authorList>
            <person name="Varghese N."/>
            <person name="Submissions S."/>
        </authorList>
    </citation>
    <scope>NUCLEOTIDE SEQUENCE [LARGE SCALE GENOMIC DNA]</scope>
    <source>
        <strain evidence="2">B48,IBRC-M 10115,DSM 25386,CECT 8001</strain>
    </source>
</reference>
<evidence type="ECO:0000313" key="2">
    <source>
        <dbReference type="Proteomes" id="UP000198553"/>
    </source>
</evidence>